<dbReference type="Gene3D" id="3.40.50.200">
    <property type="entry name" value="Peptidase S8/S53 domain"/>
    <property type="match status" value="1"/>
</dbReference>
<gene>
    <name evidence="7" type="ORF">D5H78_04860</name>
</gene>
<feature type="domain" description="Peptidase S8/S53" evidence="6">
    <location>
        <begin position="175"/>
        <end position="420"/>
    </location>
</feature>
<dbReference type="GO" id="GO:0006508">
    <property type="term" value="P:proteolysis"/>
    <property type="evidence" value="ECO:0007669"/>
    <property type="project" value="UniProtKB-KW"/>
</dbReference>
<dbReference type="InterPro" id="IPR023828">
    <property type="entry name" value="Peptidase_S8_Ser-AS"/>
</dbReference>
<dbReference type="PROSITE" id="PS51892">
    <property type="entry name" value="SUBTILASE"/>
    <property type="match status" value="1"/>
</dbReference>
<evidence type="ECO:0000259" key="6">
    <source>
        <dbReference type="Pfam" id="PF00082"/>
    </source>
</evidence>
<keyword evidence="2 5" id="KW-0645">Protease</keyword>
<dbReference type="EMBL" id="QZEZ01000001">
    <property type="protein sequence ID" value="RJK98229.1"/>
    <property type="molecule type" value="Genomic_DNA"/>
</dbReference>
<keyword evidence="4 5" id="KW-0720">Serine protease</keyword>
<comment type="similarity">
    <text evidence="1 5">Belongs to the peptidase S8 family.</text>
</comment>
<evidence type="ECO:0000256" key="2">
    <source>
        <dbReference type="ARBA" id="ARBA00022670"/>
    </source>
</evidence>
<feature type="active site" description="Charge relay system" evidence="5">
    <location>
        <position position="225"/>
    </location>
</feature>
<sequence length="442" mass="45928">MAGSDYRDGFPDPRPEDVRAAHRAAVGAQVGALSSGAQREAFVRRVDERRLERRRGRRDLEPVEVLDDGAGRTLVRPGDLLAGATAADDERAVRLLADEGFTVEPVAELGGRVLRCRRDGVPPARLEGLAGELRALGHLASVDHVVPLAPVVKGLSGPEPSPVGVPRPTASARAGAGVRVAVVDTGITPERRADGWLDAVPREGEVDPLDDLPEPNGLLDLAAGHGTFVAGVVAQVAPGAELRAYRAVDSDGIGSDLEIALALVRALRDGADVVNLSFGVQTPGDVPPVALQAAVDILAEEHPEALVVAAAGNDGSDRPSWPAAFREVVAVGALDVDLAPAPWSNRGHWVDCSAVGEGVLSTYVPGVEDPEFDPAPDTYPADAWAVWTGTSFAAPQVAGLVARVAAERGTGVQEAWRTVQRAAVRVPGAGRVVPVLQGTTRG</sequence>
<organism evidence="7 8">
    <name type="scientific">Vallicoccus soli</name>
    <dbReference type="NCBI Taxonomy" id="2339232"/>
    <lineage>
        <taxon>Bacteria</taxon>
        <taxon>Bacillati</taxon>
        <taxon>Actinomycetota</taxon>
        <taxon>Actinomycetes</taxon>
        <taxon>Motilibacterales</taxon>
        <taxon>Vallicoccaceae</taxon>
        <taxon>Vallicoccus</taxon>
    </lineage>
</organism>
<evidence type="ECO:0000256" key="4">
    <source>
        <dbReference type="ARBA" id="ARBA00022825"/>
    </source>
</evidence>
<dbReference type="InterPro" id="IPR000209">
    <property type="entry name" value="Peptidase_S8/S53_dom"/>
</dbReference>
<dbReference type="OrthoDB" id="5177045at2"/>
<dbReference type="PANTHER" id="PTHR43806:SF11">
    <property type="entry name" value="CEREVISIN-RELATED"/>
    <property type="match status" value="1"/>
</dbReference>
<evidence type="ECO:0000313" key="8">
    <source>
        <dbReference type="Proteomes" id="UP000265614"/>
    </source>
</evidence>
<accession>A0A3A3Z1T5</accession>
<dbReference type="PANTHER" id="PTHR43806">
    <property type="entry name" value="PEPTIDASE S8"/>
    <property type="match status" value="1"/>
</dbReference>
<dbReference type="AlphaFoldDB" id="A0A3A3Z1T5"/>
<evidence type="ECO:0000313" key="7">
    <source>
        <dbReference type="EMBL" id="RJK98229.1"/>
    </source>
</evidence>
<dbReference type="PRINTS" id="PR00723">
    <property type="entry name" value="SUBTILISIN"/>
</dbReference>
<dbReference type="InterPro" id="IPR050131">
    <property type="entry name" value="Peptidase_S8_subtilisin-like"/>
</dbReference>
<comment type="caution">
    <text evidence="7">The sequence shown here is derived from an EMBL/GenBank/DDBJ whole genome shotgun (WGS) entry which is preliminary data.</text>
</comment>
<dbReference type="InterPro" id="IPR015500">
    <property type="entry name" value="Peptidase_S8_subtilisin-rel"/>
</dbReference>
<reference evidence="7 8" key="1">
    <citation type="submission" date="2018-09" db="EMBL/GenBank/DDBJ databases">
        <title>YIM 75000 draft genome.</title>
        <authorList>
            <person name="Tang S."/>
            <person name="Feng Y."/>
        </authorList>
    </citation>
    <scope>NUCLEOTIDE SEQUENCE [LARGE SCALE GENOMIC DNA]</scope>
    <source>
        <strain evidence="7 8">YIM 75000</strain>
    </source>
</reference>
<proteinExistence type="inferred from homology"/>
<evidence type="ECO:0000256" key="5">
    <source>
        <dbReference type="PROSITE-ProRule" id="PRU01240"/>
    </source>
</evidence>
<evidence type="ECO:0000256" key="3">
    <source>
        <dbReference type="ARBA" id="ARBA00022801"/>
    </source>
</evidence>
<name>A0A3A3Z1T5_9ACTN</name>
<evidence type="ECO:0000256" key="1">
    <source>
        <dbReference type="ARBA" id="ARBA00011073"/>
    </source>
</evidence>
<dbReference type="Proteomes" id="UP000265614">
    <property type="component" value="Unassembled WGS sequence"/>
</dbReference>
<dbReference type="RefSeq" id="WP_119949154.1">
    <property type="nucleotide sequence ID" value="NZ_QZEZ01000001.1"/>
</dbReference>
<keyword evidence="3 5" id="KW-0378">Hydrolase</keyword>
<protein>
    <recommendedName>
        <fullName evidence="6">Peptidase S8/S53 domain-containing protein</fullName>
    </recommendedName>
</protein>
<dbReference type="PROSITE" id="PS00138">
    <property type="entry name" value="SUBTILASE_SER"/>
    <property type="match status" value="1"/>
</dbReference>
<dbReference type="InterPro" id="IPR036852">
    <property type="entry name" value="Peptidase_S8/S53_dom_sf"/>
</dbReference>
<keyword evidence="8" id="KW-1185">Reference proteome</keyword>
<dbReference type="SUPFAM" id="SSF52743">
    <property type="entry name" value="Subtilisin-like"/>
    <property type="match status" value="1"/>
</dbReference>
<feature type="active site" description="Charge relay system" evidence="5">
    <location>
        <position position="391"/>
    </location>
</feature>
<feature type="active site" description="Charge relay system" evidence="5">
    <location>
        <position position="184"/>
    </location>
</feature>
<dbReference type="GO" id="GO:0004252">
    <property type="term" value="F:serine-type endopeptidase activity"/>
    <property type="evidence" value="ECO:0007669"/>
    <property type="project" value="UniProtKB-UniRule"/>
</dbReference>
<dbReference type="Pfam" id="PF00082">
    <property type="entry name" value="Peptidase_S8"/>
    <property type="match status" value="1"/>
</dbReference>